<keyword evidence="3" id="KW-1185">Reference proteome</keyword>
<protein>
    <submittedName>
        <fullName evidence="2">Uncharacterized protein</fullName>
    </submittedName>
</protein>
<accession>A0ABQ9ZN23</accession>
<organism evidence="2 3">
    <name type="scientific">Daphnia magna</name>
    <dbReference type="NCBI Taxonomy" id="35525"/>
    <lineage>
        <taxon>Eukaryota</taxon>
        <taxon>Metazoa</taxon>
        <taxon>Ecdysozoa</taxon>
        <taxon>Arthropoda</taxon>
        <taxon>Crustacea</taxon>
        <taxon>Branchiopoda</taxon>
        <taxon>Diplostraca</taxon>
        <taxon>Cladocera</taxon>
        <taxon>Anomopoda</taxon>
        <taxon>Daphniidae</taxon>
        <taxon>Daphnia</taxon>
    </lineage>
</organism>
<evidence type="ECO:0000256" key="1">
    <source>
        <dbReference type="SAM" id="MobiDB-lite"/>
    </source>
</evidence>
<gene>
    <name evidence="2" type="ORF">OUZ56_026865</name>
</gene>
<proteinExistence type="predicted"/>
<feature type="compositionally biased region" description="Polar residues" evidence="1">
    <location>
        <begin position="67"/>
        <end position="86"/>
    </location>
</feature>
<reference evidence="2 3" key="1">
    <citation type="journal article" date="2023" name="Nucleic Acids Res.">
        <title>The hologenome of Daphnia magna reveals possible DNA methylation and microbiome-mediated evolution of the host genome.</title>
        <authorList>
            <person name="Chaturvedi A."/>
            <person name="Li X."/>
            <person name="Dhandapani V."/>
            <person name="Marshall H."/>
            <person name="Kissane S."/>
            <person name="Cuenca-Cambronero M."/>
            <person name="Asole G."/>
            <person name="Calvet F."/>
            <person name="Ruiz-Romero M."/>
            <person name="Marangio P."/>
            <person name="Guigo R."/>
            <person name="Rago D."/>
            <person name="Mirbahai L."/>
            <person name="Eastwood N."/>
            <person name="Colbourne J.K."/>
            <person name="Zhou J."/>
            <person name="Mallon E."/>
            <person name="Orsini L."/>
        </authorList>
    </citation>
    <scope>NUCLEOTIDE SEQUENCE [LARGE SCALE GENOMIC DNA]</scope>
    <source>
        <strain evidence="2">LRV0_1</strain>
    </source>
</reference>
<dbReference type="EMBL" id="JAOYFB010000004">
    <property type="protein sequence ID" value="KAK4014340.1"/>
    <property type="molecule type" value="Genomic_DNA"/>
</dbReference>
<name>A0ABQ9ZN23_9CRUS</name>
<evidence type="ECO:0000313" key="3">
    <source>
        <dbReference type="Proteomes" id="UP001234178"/>
    </source>
</evidence>
<feature type="region of interest" description="Disordered" evidence="1">
    <location>
        <begin position="55"/>
        <end position="86"/>
    </location>
</feature>
<dbReference type="Proteomes" id="UP001234178">
    <property type="component" value="Unassembled WGS sequence"/>
</dbReference>
<evidence type="ECO:0000313" key="2">
    <source>
        <dbReference type="EMBL" id="KAK4014340.1"/>
    </source>
</evidence>
<sequence length="127" mass="14346">MALPVRDIRPPQCVILMQSSRNEVDRFEPSQAKAEVLDASIGMVFTSSTSLLTKSSASNQFKRSRYPASSGNLPSSNASQQRIHQQSVNRKLIDYMSTRRFPYKMNLKIQGDLVSRMQRTMSCQTIS</sequence>
<comment type="caution">
    <text evidence="2">The sequence shown here is derived from an EMBL/GenBank/DDBJ whole genome shotgun (WGS) entry which is preliminary data.</text>
</comment>